<comment type="caution">
    <text evidence="8">The sequence shown here is derived from an EMBL/GenBank/DDBJ whole genome shotgun (WGS) entry which is preliminary data.</text>
</comment>
<evidence type="ECO:0000313" key="8">
    <source>
        <dbReference type="EMBL" id="TXK65963.1"/>
    </source>
</evidence>
<dbReference type="OrthoDB" id="7061211at2"/>
<evidence type="ECO:0000256" key="3">
    <source>
        <dbReference type="ARBA" id="ARBA00022692"/>
    </source>
</evidence>
<dbReference type="NCBIfam" id="NF002058">
    <property type="entry name" value="PRK00888.1"/>
    <property type="match status" value="1"/>
</dbReference>
<keyword evidence="9" id="KW-1185">Reference proteome</keyword>
<dbReference type="GO" id="GO:0043093">
    <property type="term" value="P:FtsZ-dependent cytokinesis"/>
    <property type="evidence" value="ECO:0007669"/>
    <property type="project" value="UniProtKB-UniRule"/>
</dbReference>
<accession>A0A5C8L1K9</accession>
<dbReference type="Pfam" id="PF04977">
    <property type="entry name" value="DivIC"/>
    <property type="match status" value="1"/>
</dbReference>
<comment type="function">
    <text evidence="7">Essential cell division protein. May link together the upstream cell division proteins, which are predominantly cytoplasmic, with the downstream cell division proteins, which are predominantly periplasmic.</text>
</comment>
<keyword evidence="5 7" id="KW-0472">Membrane</keyword>
<feature type="topological domain" description="Cytoplasmic" evidence="7">
    <location>
        <begin position="1"/>
        <end position="3"/>
    </location>
</feature>
<evidence type="ECO:0000256" key="5">
    <source>
        <dbReference type="ARBA" id="ARBA00023136"/>
    </source>
</evidence>
<proteinExistence type="inferred from homology"/>
<keyword evidence="4 7" id="KW-1133">Transmembrane helix</keyword>
<comment type="similarity">
    <text evidence="7">Belongs to the FtsB family.</text>
</comment>
<evidence type="ECO:0000256" key="2">
    <source>
        <dbReference type="ARBA" id="ARBA00022618"/>
    </source>
</evidence>
<reference evidence="8 9" key="1">
    <citation type="submission" date="2019-08" db="EMBL/GenBank/DDBJ databases">
        <authorList>
            <person name="Karlyshev A.V."/>
        </authorList>
    </citation>
    <scope>NUCLEOTIDE SEQUENCE [LARGE SCALE GENOMIC DNA]</scope>
    <source>
        <strain evidence="8 9">Alg18-2.2</strain>
    </source>
</reference>
<evidence type="ECO:0000313" key="9">
    <source>
        <dbReference type="Proteomes" id="UP000321248"/>
    </source>
</evidence>
<dbReference type="Proteomes" id="UP000321248">
    <property type="component" value="Unassembled WGS sequence"/>
</dbReference>
<comment type="subcellular location">
    <subcellularLocation>
        <location evidence="7">Cell inner membrane</location>
        <topology evidence="7">Single-pass type II membrane protein</topology>
    </subcellularLocation>
    <text evidence="7">Localizes to the division septum.</text>
</comment>
<keyword evidence="2 7" id="KW-0132">Cell division</keyword>
<evidence type="ECO:0000256" key="4">
    <source>
        <dbReference type="ARBA" id="ARBA00022989"/>
    </source>
</evidence>
<dbReference type="GO" id="GO:0032153">
    <property type="term" value="C:cell division site"/>
    <property type="evidence" value="ECO:0007669"/>
    <property type="project" value="UniProtKB-UniRule"/>
</dbReference>
<evidence type="ECO:0000256" key="6">
    <source>
        <dbReference type="ARBA" id="ARBA00023306"/>
    </source>
</evidence>
<feature type="coiled-coil region" evidence="7">
    <location>
        <begin position="36"/>
        <end position="70"/>
    </location>
</feature>
<keyword evidence="7" id="KW-0997">Cell inner membrane</keyword>
<organism evidence="8 9">
    <name type="scientific">Alkalisalibacterium limincola</name>
    <dbReference type="NCBI Taxonomy" id="2699169"/>
    <lineage>
        <taxon>Bacteria</taxon>
        <taxon>Pseudomonadati</taxon>
        <taxon>Pseudomonadota</taxon>
        <taxon>Gammaproteobacteria</taxon>
        <taxon>Lysobacterales</taxon>
        <taxon>Lysobacteraceae</taxon>
        <taxon>Alkalisalibacterium</taxon>
    </lineage>
</organism>
<dbReference type="GO" id="GO:0005886">
    <property type="term" value="C:plasma membrane"/>
    <property type="evidence" value="ECO:0007669"/>
    <property type="project" value="UniProtKB-SubCell"/>
</dbReference>
<dbReference type="EMBL" id="VRTS01000001">
    <property type="protein sequence ID" value="TXK65963.1"/>
    <property type="molecule type" value="Genomic_DNA"/>
</dbReference>
<dbReference type="InterPro" id="IPR023081">
    <property type="entry name" value="Cell_div_FtsB"/>
</dbReference>
<comment type="subunit">
    <text evidence="7">Part of a complex composed of FtsB, FtsL and FtsQ.</text>
</comment>
<keyword evidence="1 7" id="KW-1003">Cell membrane</keyword>
<protein>
    <recommendedName>
        <fullName evidence="7">Cell division protein FtsB</fullName>
    </recommendedName>
</protein>
<keyword evidence="6 7" id="KW-0131">Cell cycle</keyword>
<dbReference type="HAMAP" id="MF_00599">
    <property type="entry name" value="FtsB"/>
    <property type="match status" value="1"/>
</dbReference>
<dbReference type="AlphaFoldDB" id="A0A5C8L1K9"/>
<keyword evidence="3 7" id="KW-0812">Transmembrane</keyword>
<dbReference type="InterPro" id="IPR007060">
    <property type="entry name" value="FtsL/DivIC"/>
</dbReference>
<keyword evidence="7" id="KW-0175">Coiled coil</keyword>
<feature type="topological domain" description="Periplasmic" evidence="7">
    <location>
        <begin position="22"/>
        <end position="100"/>
    </location>
</feature>
<dbReference type="RefSeq" id="WP_147890636.1">
    <property type="nucleotide sequence ID" value="NZ_VRTS01000001.1"/>
</dbReference>
<evidence type="ECO:0000256" key="1">
    <source>
        <dbReference type="ARBA" id="ARBA00022475"/>
    </source>
</evidence>
<dbReference type="PANTHER" id="PTHR37485">
    <property type="entry name" value="CELL DIVISION PROTEIN FTSB"/>
    <property type="match status" value="1"/>
</dbReference>
<dbReference type="GO" id="GO:0030428">
    <property type="term" value="C:cell septum"/>
    <property type="evidence" value="ECO:0007669"/>
    <property type="project" value="TreeGrafter"/>
</dbReference>
<gene>
    <name evidence="7 8" type="primary">ftsB</name>
    <name evidence="8" type="ORF">FU658_02565</name>
</gene>
<sequence length="100" mass="11106">MRLLAVLLVALLIALQVRLWSGATGRGEVDRLGEAVATQSRENDRLKLRNDALAAEVDDLKEGEDAVEERARAELGMIRPGEVFYRIVEDAPAPAPERRR</sequence>
<evidence type="ECO:0000256" key="7">
    <source>
        <dbReference type="HAMAP-Rule" id="MF_00599"/>
    </source>
</evidence>
<dbReference type="PANTHER" id="PTHR37485:SF1">
    <property type="entry name" value="CELL DIVISION PROTEIN FTSB"/>
    <property type="match status" value="1"/>
</dbReference>
<name>A0A5C8L1K9_9GAMM</name>